<protein>
    <submittedName>
        <fullName evidence="1">Uncharacterized protein</fullName>
    </submittedName>
</protein>
<dbReference type="RefSeq" id="WP_317966603.1">
    <property type="nucleotide sequence ID" value="NZ_CP129118.1"/>
</dbReference>
<dbReference type="EMBL" id="CP129118">
    <property type="protein sequence ID" value="WOV86961.1"/>
    <property type="molecule type" value="Genomic_DNA"/>
</dbReference>
<reference evidence="1 2" key="1">
    <citation type="submission" date="2023-06" db="EMBL/GenBank/DDBJ databases">
        <title>Sporosarcina sp. nov., isolated from Korean tranditional fermented seafood 'Jeotgal'.</title>
        <authorList>
            <person name="Yang A.I."/>
            <person name="Shin N.-R."/>
        </authorList>
    </citation>
    <scope>NUCLEOTIDE SEQUENCE [LARGE SCALE GENOMIC DNA]</scope>
    <source>
        <strain evidence="1 2">T2O-4</strain>
    </source>
</reference>
<keyword evidence="2" id="KW-1185">Reference proteome</keyword>
<dbReference type="Proteomes" id="UP001303902">
    <property type="component" value="Chromosome"/>
</dbReference>
<gene>
    <name evidence="1" type="ORF">QWT69_13945</name>
</gene>
<evidence type="ECO:0000313" key="2">
    <source>
        <dbReference type="Proteomes" id="UP001303902"/>
    </source>
</evidence>
<name>A0ABZ0L2Y0_9BACL</name>
<organism evidence="1 2">
    <name type="scientific">Sporosarcina oncorhynchi</name>
    <dbReference type="NCBI Taxonomy" id="3056444"/>
    <lineage>
        <taxon>Bacteria</taxon>
        <taxon>Bacillati</taxon>
        <taxon>Bacillota</taxon>
        <taxon>Bacilli</taxon>
        <taxon>Bacillales</taxon>
        <taxon>Caryophanaceae</taxon>
        <taxon>Sporosarcina</taxon>
    </lineage>
</organism>
<evidence type="ECO:0000313" key="1">
    <source>
        <dbReference type="EMBL" id="WOV86961.1"/>
    </source>
</evidence>
<proteinExistence type="predicted"/>
<sequence length="284" mass="32698">MIYKKDANFPYPVLTNTSNSYESGGFMLNVNLKENTDTYRFDIEYEVESDFLKQLIARKQAQLFLIIQSKDNKFFKLQPDERAIEIAKSRLSINTRTSIQMSIQATTNISFRDNEDINDFYQEFKNDIVVPKHALLGFSNTVIFEGSSTKPFDLFERKIDATLKSDIKVELGSEMIVIHYKNEDLQFTGMPMSGTLNNPYIYMGLQKALHRFATNPEYGEDGHVYLDDVELPTDQLDAKLYRLMKAKMVYELDVDSLDEVIYKISDRVIEKYATAVKGLEASGD</sequence>
<accession>A0ABZ0L2Y0</accession>